<dbReference type="OrthoDB" id="340962at2759"/>
<dbReference type="Pfam" id="PF00227">
    <property type="entry name" value="Proteasome"/>
    <property type="match status" value="1"/>
</dbReference>
<evidence type="ECO:0000256" key="1">
    <source>
        <dbReference type="ARBA" id="ARBA00022942"/>
    </source>
</evidence>
<keyword evidence="6" id="KW-1185">Reference proteome</keyword>
<gene>
    <name evidence="5" type="ORF">HNAJ_LOCUS10894</name>
</gene>
<protein>
    <submittedName>
        <fullName evidence="7">Proteasome subunit alpha type-1</fullName>
    </submittedName>
</protein>
<dbReference type="EMBL" id="UZAE01013274">
    <property type="protein sequence ID" value="VDO09047.1"/>
    <property type="molecule type" value="Genomic_DNA"/>
</dbReference>
<dbReference type="SUPFAM" id="SSF56235">
    <property type="entry name" value="N-terminal nucleophile aminohydrolases (Ntn hydrolases)"/>
    <property type="match status" value="1"/>
</dbReference>
<dbReference type="STRING" id="102285.A0A0R3TT79"/>
<dbReference type="InterPro" id="IPR031658">
    <property type="entry name" value="Cyclin_C_2"/>
</dbReference>
<proteinExistence type="inferred from homology"/>
<dbReference type="GO" id="GO:0006511">
    <property type="term" value="P:ubiquitin-dependent protein catabolic process"/>
    <property type="evidence" value="ECO:0007669"/>
    <property type="project" value="InterPro"/>
</dbReference>
<dbReference type="Pfam" id="PF10584">
    <property type="entry name" value="Proteasome_A_N"/>
    <property type="match status" value="1"/>
</dbReference>
<comment type="similarity">
    <text evidence="3">Belongs to the peptidase T1A family.</text>
</comment>
<evidence type="ECO:0000256" key="3">
    <source>
        <dbReference type="PROSITE-ProRule" id="PRU00808"/>
    </source>
</evidence>
<dbReference type="AlphaFoldDB" id="A0A0R3TT79"/>
<dbReference type="InterPro" id="IPR001353">
    <property type="entry name" value="Proteasome_sua/b"/>
</dbReference>
<name>A0A0R3TT79_RODNA</name>
<evidence type="ECO:0000259" key="4">
    <source>
        <dbReference type="PROSITE" id="PS00388"/>
    </source>
</evidence>
<evidence type="ECO:0000313" key="6">
    <source>
        <dbReference type="Proteomes" id="UP000278807"/>
    </source>
</evidence>
<dbReference type="InterPro" id="IPR000426">
    <property type="entry name" value="Proteasome_asu_N"/>
</dbReference>
<dbReference type="Gene3D" id="3.60.20.10">
    <property type="entry name" value="Glutamine Phosphoribosylpyrophosphate, subunit 1, domain 1"/>
    <property type="match status" value="1"/>
</dbReference>
<feature type="domain" description="Proteasome alpha-type subunits" evidence="4">
    <location>
        <begin position="6"/>
        <end position="28"/>
    </location>
</feature>
<dbReference type="Gene3D" id="1.10.472.10">
    <property type="entry name" value="Cyclin-like"/>
    <property type="match status" value="2"/>
</dbReference>
<dbReference type="InterPro" id="IPR029055">
    <property type="entry name" value="Ntn_hydrolases_N"/>
</dbReference>
<keyword evidence="1 3" id="KW-0647">Proteasome</keyword>
<dbReference type="FunFam" id="3.60.20.10:FF:000063">
    <property type="entry name" value="Proteasome subunit alpha type"/>
    <property type="match status" value="1"/>
</dbReference>
<dbReference type="CDD" id="cd20524">
    <property type="entry name" value="CYCLIN_CCNH_rpt1"/>
    <property type="match status" value="1"/>
</dbReference>
<dbReference type="InterPro" id="IPR036915">
    <property type="entry name" value="Cyclin-like_sf"/>
</dbReference>
<sequence length="479" mass="55326">MFRNQYDHDVSVWSPQGRIHQIEYAMEAVKQGSAAVALKNKNFCVIVALKRAPSELSSYQEKLIPIDSHIGMAITGLTADGFLLARHMRNECADSRWAYNEPLPVSRLMNKISLKMQVPTQQYGRRPFGVGMLITGYDEKGPHVYYLSYSSSSQLLNWLLTADELNSRRQDCNTSTKKRLAEQFRSKTEALGDVKTEPTFLTAEEELIIVKRNICAMHGFYQQFDDPQLPADVFGFAATYLKRFYLNNSVMDYSPREMMLTALYLAFKAADYPISLNRFVDHIPRNRERYHAFISRSELFLMDKLLYDLWVYPPYRPLTGFLVELIAFRQSKDSSLTDEEATELMNSLRKEGFEIINTWFQTDLCFTNPPSQYALAVVMELGRRHPELQTADFVNTVVLGNVTSEDGDEESVEQKKERLWDRLEAIQTMISEFDFIVDLSVGLELESVLAECRNPLYDIDSDDYKEIQRQAMERMSFLD</sequence>
<dbReference type="PANTHER" id="PTHR11599">
    <property type="entry name" value="PROTEASOME SUBUNIT ALPHA/BETA"/>
    <property type="match status" value="1"/>
</dbReference>
<reference evidence="7" key="1">
    <citation type="submission" date="2017-02" db="UniProtKB">
        <authorList>
            <consortium name="WormBaseParasite"/>
        </authorList>
    </citation>
    <scope>IDENTIFICATION</scope>
</reference>
<evidence type="ECO:0000256" key="2">
    <source>
        <dbReference type="ARBA" id="ARBA00023127"/>
    </source>
</evidence>
<evidence type="ECO:0000313" key="7">
    <source>
        <dbReference type="WBParaSite" id="HNAJ_0001090001-mRNA-1"/>
    </source>
</evidence>
<dbReference type="CDD" id="cd20525">
    <property type="entry name" value="CYCLIN_CCNH_rpt2"/>
    <property type="match status" value="1"/>
</dbReference>
<dbReference type="GO" id="GO:0019773">
    <property type="term" value="C:proteasome core complex, alpha-subunit complex"/>
    <property type="evidence" value="ECO:0007669"/>
    <property type="project" value="UniProtKB-UniRule"/>
</dbReference>
<dbReference type="Proteomes" id="UP000278807">
    <property type="component" value="Unassembled WGS sequence"/>
</dbReference>
<dbReference type="SMART" id="SM00948">
    <property type="entry name" value="Proteasome_A_N"/>
    <property type="match status" value="1"/>
</dbReference>
<reference evidence="5 6" key="2">
    <citation type="submission" date="2018-11" db="EMBL/GenBank/DDBJ databases">
        <authorList>
            <consortium name="Pathogen Informatics"/>
        </authorList>
    </citation>
    <scope>NUCLEOTIDE SEQUENCE [LARGE SCALE GENOMIC DNA]</scope>
</reference>
<dbReference type="InterPro" id="IPR023332">
    <property type="entry name" value="Proteasome_alpha-type"/>
</dbReference>
<dbReference type="PROSITE" id="PS51475">
    <property type="entry name" value="PROTEASOME_ALPHA_2"/>
    <property type="match status" value="1"/>
</dbReference>
<dbReference type="PROSITE" id="PS00388">
    <property type="entry name" value="PROTEASOME_ALPHA_1"/>
    <property type="match status" value="1"/>
</dbReference>
<dbReference type="SUPFAM" id="SSF47954">
    <property type="entry name" value="Cyclin-like"/>
    <property type="match status" value="2"/>
</dbReference>
<dbReference type="InterPro" id="IPR050115">
    <property type="entry name" value="Proteasome_alpha"/>
</dbReference>
<organism evidence="7">
    <name type="scientific">Rodentolepis nana</name>
    <name type="common">Dwarf tapeworm</name>
    <name type="synonym">Hymenolepis nana</name>
    <dbReference type="NCBI Taxonomy" id="102285"/>
    <lineage>
        <taxon>Eukaryota</taxon>
        <taxon>Metazoa</taxon>
        <taxon>Spiralia</taxon>
        <taxon>Lophotrochozoa</taxon>
        <taxon>Platyhelminthes</taxon>
        <taxon>Cestoda</taxon>
        <taxon>Eucestoda</taxon>
        <taxon>Cyclophyllidea</taxon>
        <taxon>Hymenolepididae</taxon>
        <taxon>Rodentolepis</taxon>
    </lineage>
</organism>
<dbReference type="Pfam" id="PF16899">
    <property type="entry name" value="Cyclin_C_2"/>
    <property type="match status" value="1"/>
</dbReference>
<evidence type="ECO:0000313" key="5">
    <source>
        <dbReference type="EMBL" id="VDO09047.1"/>
    </source>
</evidence>
<accession>A0A0R3TT79</accession>
<dbReference type="WBParaSite" id="HNAJ_0001090001-mRNA-1">
    <property type="protein sequence ID" value="HNAJ_0001090001-mRNA-1"/>
    <property type="gene ID" value="HNAJ_0001090001"/>
</dbReference>
<keyword evidence="2" id="KW-0195">Cyclin</keyword>